<proteinExistence type="predicted"/>
<gene>
    <name evidence="1" type="ORF">UFOPK2289_00188</name>
    <name evidence="2" type="ORF">UFOPK3346_00334</name>
    <name evidence="3" type="ORF">UFOPK3670_00136</name>
    <name evidence="4" type="ORF">UFOPK4308_00361</name>
</gene>
<dbReference type="EMBL" id="CAFBLE010000002">
    <property type="protein sequence ID" value="CAB4858551.1"/>
    <property type="molecule type" value="Genomic_DNA"/>
</dbReference>
<dbReference type="EMBL" id="CAFBMV010000001">
    <property type="protein sequence ID" value="CAB4912527.1"/>
    <property type="molecule type" value="Genomic_DNA"/>
</dbReference>
<evidence type="ECO:0000313" key="1">
    <source>
        <dbReference type="EMBL" id="CAB4657013.1"/>
    </source>
</evidence>
<dbReference type="EMBL" id="CAEZWT010000003">
    <property type="protein sequence ID" value="CAB4657013.1"/>
    <property type="molecule type" value="Genomic_DNA"/>
</dbReference>
<accession>A0A6J7CLB5</accession>
<evidence type="ECO:0000313" key="3">
    <source>
        <dbReference type="EMBL" id="CAB4912527.1"/>
    </source>
</evidence>
<dbReference type="EMBL" id="CAFBQL010000002">
    <property type="protein sequence ID" value="CAB5054776.1"/>
    <property type="molecule type" value="Genomic_DNA"/>
</dbReference>
<evidence type="ECO:0000313" key="4">
    <source>
        <dbReference type="EMBL" id="CAB5054776.1"/>
    </source>
</evidence>
<protein>
    <submittedName>
        <fullName evidence="2">Unannotated protein</fullName>
    </submittedName>
</protein>
<reference evidence="2" key="1">
    <citation type="submission" date="2020-05" db="EMBL/GenBank/DDBJ databases">
        <authorList>
            <person name="Chiriac C."/>
            <person name="Salcher M."/>
            <person name="Ghai R."/>
            <person name="Kavagutti S V."/>
        </authorList>
    </citation>
    <scope>NUCLEOTIDE SEQUENCE</scope>
</reference>
<name>A0A6J7CLB5_9ZZZZ</name>
<dbReference type="AlphaFoldDB" id="A0A6J7CLB5"/>
<sequence>MILARKKRIALLVALLFAISYNSPTLASAVTAQKVSYYINGDCSDYYDEEGEYAFFESEVDWSCYISVAIKPFKPVREVRLQFFDKKWKTESTAKTNAKGTAILDFNPYCDGVYCDGEFKYRVLVVAANGQKGTSSNNFFIVYYPDTSGDTYDPTLDESLA</sequence>
<organism evidence="2">
    <name type="scientific">freshwater metagenome</name>
    <dbReference type="NCBI Taxonomy" id="449393"/>
    <lineage>
        <taxon>unclassified sequences</taxon>
        <taxon>metagenomes</taxon>
        <taxon>ecological metagenomes</taxon>
    </lineage>
</organism>
<evidence type="ECO:0000313" key="2">
    <source>
        <dbReference type="EMBL" id="CAB4858551.1"/>
    </source>
</evidence>